<name>K5DA85_RHOBT</name>
<accession>K5DA85</accession>
<proteinExistence type="predicted"/>
<reference evidence="1 2" key="1">
    <citation type="journal article" date="2013" name="Mar. Genomics">
        <title>Expression of sulfatases in Rhodopirellula baltica and the diversity of sulfatases in the genus Rhodopirellula.</title>
        <authorList>
            <person name="Wegner C.E."/>
            <person name="Richter-Heitmann T."/>
            <person name="Klindworth A."/>
            <person name="Klockow C."/>
            <person name="Richter M."/>
            <person name="Achstetter T."/>
            <person name="Glockner F.O."/>
            <person name="Harder J."/>
        </authorList>
    </citation>
    <scope>NUCLEOTIDE SEQUENCE [LARGE SCALE GENOMIC DNA]</scope>
    <source>
        <strain evidence="1 2">SH28</strain>
    </source>
</reference>
<dbReference type="Proteomes" id="UP000007993">
    <property type="component" value="Unassembled WGS sequence"/>
</dbReference>
<dbReference type="PATRIC" id="fig|993517.3.peg.5771"/>
<gene>
    <name evidence="1" type="ORF">RBSH_05331</name>
</gene>
<organism evidence="1 2">
    <name type="scientific">Rhodopirellula baltica SH28</name>
    <dbReference type="NCBI Taxonomy" id="993517"/>
    <lineage>
        <taxon>Bacteria</taxon>
        <taxon>Pseudomonadati</taxon>
        <taxon>Planctomycetota</taxon>
        <taxon>Planctomycetia</taxon>
        <taxon>Pirellulales</taxon>
        <taxon>Pirellulaceae</taxon>
        <taxon>Rhodopirellula</taxon>
    </lineage>
</organism>
<evidence type="ECO:0000313" key="2">
    <source>
        <dbReference type="Proteomes" id="UP000007993"/>
    </source>
</evidence>
<dbReference type="AlphaFoldDB" id="K5DA85"/>
<sequence>MNFADFTQLRSRIERAHATIHAKAHVGFAKQQVAQDGSSCSIDVRGVKSPEQLEDEILNLFIWVWSMKDYLKELCRHGNVNPKKIEDLVNTESSLMIAADIANRSKHGELRQSRTGEFAKLQDVQIALPQNIIQSIGFHDSTIQIEVAIPDDAELNATIAFDSGAPSQNAFTVAQDAISAWETKAFPLVGA</sequence>
<comment type="caution">
    <text evidence="1">The sequence shown here is derived from an EMBL/GenBank/DDBJ whole genome shotgun (WGS) entry which is preliminary data.</text>
</comment>
<protein>
    <submittedName>
        <fullName evidence="1">Uncharacterized protein</fullName>
    </submittedName>
</protein>
<evidence type="ECO:0000313" key="1">
    <source>
        <dbReference type="EMBL" id="EKJ99357.1"/>
    </source>
</evidence>
<dbReference type="EMBL" id="AMCW01000148">
    <property type="protein sequence ID" value="EKJ99357.1"/>
    <property type="molecule type" value="Genomic_DNA"/>
</dbReference>